<comment type="caution">
    <text evidence="2">The sequence shown here is derived from an EMBL/GenBank/DDBJ whole genome shotgun (WGS) entry which is preliminary data.</text>
</comment>
<dbReference type="SUPFAM" id="SSF50242">
    <property type="entry name" value="TIMP-like"/>
    <property type="match status" value="1"/>
</dbReference>
<evidence type="ECO:0008006" key="4">
    <source>
        <dbReference type="Google" id="ProtNLM"/>
    </source>
</evidence>
<dbReference type="RefSeq" id="WP_209846906.1">
    <property type="nucleotide sequence ID" value="NZ_CBCRVE010000002.1"/>
</dbReference>
<accession>A0ABS4H2A5</accession>
<proteinExistence type="predicted"/>
<dbReference type="EMBL" id="JAGGKP010000001">
    <property type="protein sequence ID" value="MBP1936507.1"/>
    <property type="molecule type" value="Genomic_DNA"/>
</dbReference>
<evidence type="ECO:0000313" key="2">
    <source>
        <dbReference type="EMBL" id="MBP1936507.1"/>
    </source>
</evidence>
<dbReference type="InterPro" id="IPR008993">
    <property type="entry name" value="TIMP-like_OB-fold"/>
</dbReference>
<dbReference type="PROSITE" id="PS51257">
    <property type="entry name" value="PROKAR_LIPOPROTEIN"/>
    <property type="match status" value="1"/>
</dbReference>
<name>A0ABS4H2A5_9BACL</name>
<gene>
    <name evidence="2" type="ORF">J2Z20_001368</name>
</gene>
<organism evidence="2 3">
    <name type="scientific">Paenibacillus sediminis</name>
    <dbReference type="NCBI Taxonomy" id="664909"/>
    <lineage>
        <taxon>Bacteria</taxon>
        <taxon>Bacillati</taxon>
        <taxon>Bacillota</taxon>
        <taxon>Bacilli</taxon>
        <taxon>Bacillales</taxon>
        <taxon>Paenibacillaceae</taxon>
        <taxon>Paenibacillus</taxon>
    </lineage>
</organism>
<keyword evidence="1" id="KW-0472">Membrane</keyword>
<keyword evidence="3" id="KW-1185">Reference proteome</keyword>
<protein>
    <recommendedName>
        <fullName evidence="4">Tissue inhibitor of metalloproteinase</fullName>
    </recommendedName>
</protein>
<keyword evidence="1" id="KW-1133">Transmembrane helix</keyword>
<feature type="transmembrane region" description="Helical" evidence="1">
    <location>
        <begin position="167"/>
        <end position="189"/>
    </location>
</feature>
<sequence>MKGTMLVLKSTIIIALIFILLFGHSTYTSACSCAVSPSVSGEFQMQTAVFSGKVVSIALPNTVMKSTADPIQVNFEVFEVWKGDVGRKISITTARDSASCGFDFVEGQQYLVYAGGEPNHPQVLLCGRTIELSAAEEDLHILGKGMAPSENGSAVSDTIESSPLHHILTIVLNSILGLGILGLALYVALKVRKYH</sequence>
<keyword evidence="1" id="KW-0812">Transmembrane</keyword>
<dbReference type="Proteomes" id="UP001519273">
    <property type="component" value="Unassembled WGS sequence"/>
</dbReference>
<dbReference type="Gene3D" id="2.40.50.120">
    <property type="match status" value="1"/>
</dbReference>
<evidence type="ECO:0000313" key="3">
    <source>
        <dbReference type="Proteomes" id="UP001519273"/>
    </source>
</evidence>
<evidence type="ECO:0000256" key="1">
    <source>
        <dbReference type="SAM" id="Phobius"/>
    </source>
</evidence>
<reference evidence="2 3" key="1">
    <citation type="submission" date="2021-03" db="EMBL/GenBank/DDBJ databases">
        <title>Genomic Encyclopedia of Type Strains, Phase IV (KMG-IV): sequencing the most valuable type-strain genomes for metagenomic binning, comparative biology and taxonomic classification.</title>
        <authorList>
            <person name="Goeker M."/>
        </authorList>
    </citation>
    <scope>NUCLEOTIDE SEQUENCE [LARGE SCALE GENOMIC DNA]</scope>
    <source>
        <strain evidence="2 3">DSM 23491</strain>
    </source>
</reference>